<keyword evidence="4" id="KW-0653">Protein transport</keyword>
<name>A0AAD9NMM9_RIDPI</name>
<keyword evidence="5 10" id="KW-1133">Transmembrane helix</keyword>
<dbReference type="PROSITE" id="PS50192">
    <property type="entry name" value="T_SNARE"/>
    <property type="match status" value="1"/>
</dbReference>
<protein>
    <recommendedName>
        <fullName evidence="11">t-SNARE coiled-coil homology domain-containing protein</fullName>
    </recommendedName>
</protein>
<dbReference type="Proteomes" id="UP001209878">
    <property type="component" value="Unassembled WGS sequence"/>
</dbReference>
<evidence type="ECO:0000313" key="12">
    <source>
        <dbReference type="EMBL" id="KAK2175912.1"/>
    </source>
</evidence>
<dbReference type="EMBL" id="JAODUO010000697">
    <property type="protein sequence ID" value="KAK2175912.1"/>
    <property type="molecule type" value="Genomic_DNA"/>
</dbReference>
<evidence type="ECO:0000256" key="7">
    <source>
        <dbReference type="ARBA" id="ARBA00023136"/>
    </source>
</evidence>
<reference evidence="12" key="1">
    <citation type="journal article" date="2023" name="Mol. Biol. Evol.">
        <title>Third-Generation Sequencing Reveals the Adaptive Role of the Epigenome in Three Deep-Sea Polychaetes.</title>
        <authorList>
            <person name="Perez M."/>
            <person name="Aroh O."/>
            <person name="Sun Y."/>
            <person name="Lan Y."/>
            <person name="Juniper S.K."/>
            <person name="Young C.R."/>
            <person name="Angers B."/>
            <person name="Qian P.Y."/>
        </authorList>
    </citation>
    <scope>NUCLEOTIDE SEQUENCE</scope>
    <source>
        <strain evidence="12">R07B-5</strain>
    </source>
</reference>
<evidence type="ECO:0000256" key="10">
    <source>
        <dbReference type="SAM" id="Phobius"/>
    </source>
</evidence>
<evidence type="ECO:0000256" key="4">
    <source>
        <dbReference type="ARBA" id="ARBA00022927"/>
    </source>
</evidence>
<comment type="subcellular location">
    <subcellularLocation>
        <location evidence="8">Endomembrane system</location>
        <topology evidence="8">Single-pass type IV membrane protein</topology>
    </subcellularLocation>
    <subcellularLocation>
        <location evidence="1">Golgi apparatus membrane</location>
    </subcellularLocation>
</comment>
<dbReference type="SUPFAM" id="SSF58038">
    <property type="entry name" value="SNARE fusion complex"/>
    <property type="match status" value="1"/>
</dbReference>
<organism evidence="12 13">
    <name type="scientific">Ridgeia piscesae</name>
    <name type="common">Tubeworm</name>
    <dbReference type="NCBI Taxonomy" id="27915"/>
    <lineage>
        <taxon>Eukaryota</taxon>
        <taxon>Metazoa</taxon>
        <taxon>Spiralia</taxon>
        <taxon>Lophotrochozoa</taxon>
        <taxon>Annelida</taxon>
        <taxon>Polychaeta</taxon>
        <taxon>Sedentaria</taxon>
        <taxon>Canalipalpata</taxon>
        <taxon>Sabellida</taxon>
        <taxon>Siboglinidae</taxon>
        <taxon>Ridgeia</taxon>
    </lineage>
</organism>
<evidence type="ECO:0000256" key="2">
    <source>
        <dbReference type="ARBA" id="ARBA00022448"/>
    </source>
</evidence>
<proteinExistence type="predicted"/>
<evidence type="ECO:0000256" key="9">
    <source>
        <dbReference type="SAM" id="MobiDB-lite"/>
    </source>
</evidence>
<gene>
    <name evidence="12" type="ORF">NP493_698g00041</name>
</gene>
<evidence type="ECO:0000256" key="1">
    <source>
        <dbReference type="ARBA" id="ARBA00004394"/>
    </source>
</evidence>
<feature type="region of interest" description="Disordered" evidence="9">
    <location>
        <begin position="1"/>
        <end position="20"/>
    </location>
</feature>
<evidence type="ECO:0000256" key="5">
    <source>
        <dbReference type="ARBA" id="ARBA00022989"/>
    </source>
</evidence>
<accession>A0AAD9NMM9</accession>
<feature type="domain" description="T-SNARE coiled-coil homology" evidence="11">
    <location>
        <begin position="16"/>
        <end position="78"/>
    </location>
</feature>
<evidence type="ECO:0000313" key="13">
    <source>
        <dbReference type="Proteomes" id="UP001209878"/>
    </source>
</evidence>
<keyword evidence="3 10" id="KW-0812">Transmembrane</keyword>
<dbReference type="AlphaFoldDB" id="A0AAD9NMM9"/>
<keyword evidence="13" id="KW-1185">Reference proteome</keyword>
<keyword evidence="2" id="KW-0813">Transport</keyword>
<sequence length="112" mass="12535">MAGWGNHRNNRGGTEDMLDRENQQLTDNLAGKVSRLKLLALDMELETKDQNRYMNGMDTDFDSATGLLSGSMKRVTHMVGAAGSNRRLMCYLILALVGGFVLIYYIVLSFRT</sequence>
<dbReference type="InterPro" id="IPR039899">
    <property type="entry name" value="BET1_SNARE"/>
</dbReference>
<dbReference type="GO" id="GO:0000139">
    <property type="term" value="C:Golgi membrane"/>
    <property type="evidence" value="ECO:0007669"/>
    <property type="project" value="UniProtKB-SubCell"/>
</dbReference>
<feature type="transmembrane region" description="Helical" evidence="10">
    <location>
        <begin position="88"/>
        <end position="107"/>
    </location>
</feature>
<dbReference type="InterPro" id="IPR000727">
    <property type="entry name" value="T_SNARE_dom"/>
</dbReference>
<evidence type="ECO:0000256" key="3">
    <source>
        <dbReference type="ARBA" id="ARBA00022692"/>
    </source>
</evidence>
<dbReference type="Gene3D" id="1.20.5.110">
    <property type="match status" value="1"/>
</dbReference>
<keyword evidence="6" id="KW-0333">Golgi apparatus</keyword>
<dbReference type="PANTHER" id="PTHR12791">
    <property type="entry name" value="GOLGI SNARE BET1-RELATED"/>
    <property type="match status" value="1"/>
</dbReference>
<keyword evidence="7 10" id="KW-0472">Membrane</keyword>
<evidence type="ECO:0000256" key="6">
    <source>
        <dbReference type="ARBA" id="ARBA00023034"/>
    </source>
</evidence>
<comment type="caution">
    <text evidence="12">The sequence shown here is derived from an EMBL/GenBank/DDBJ whole genome shotgun (WGS) entry which is preliminary data.</text>
</comment>
<evidence type="ECO:0000256" key="8">
    <source>
        <dbReference type="ARBA" id="ARBA00046280"/>
    </source>
</evidence>
<dbReference type="CDD" id="cd15853">
    <property type="entry name" value="SNARE_Bet1"/>
    <property type="match status" value="1"/>
</dbReference>
<dbReference type="GO" id="GO:0015031">
    <property type="term" value="P:protein transport"/>
    <property type="evidence" value="ECO:0007669"/>
    <property type="project" value="UniProtKB-KW"/>
</dbReference>
<evidence type="ECO:0000259" key="11">
    <source>
        <dbReference type="PROSITE" id="PS50192"/>
    </source>
</evidence>